<reference evidence="3 4" key="1">
    <citation type="submission" date="2017-10" db="EMBL/GenBank/DDBJ databases">
        <title>Genomics of the genus Arcobacter.</title>
        <authorList>
            <person name="Perez-Cataluna A."/>
            <person name="Figueras M.J."/>
        </authorList>
    </citation>
    <scope>NUCLEOTIDE SEQUENCE [LARGE SCALE GENOMIC DNA]</scope>
    <source>
        <strain evidence="3 4">CECT 9230</strain>
    </source>
</reference>
<evidence type="ECO:0000256" key="1">
    <source>
        <dbReference type="ARBA" id="ARBA00023125"/>
    </source>
</evidence>
<dbReference type="EMBL" id="PDKB01000012">
    <property type="protein sequence ID" value="RBQ28729.1"/>
    <property type="molecule type" value="Genomic_DNA"/>
</dbReference>
<dbReference type="CDD" id="cd06170">
    <property type="entry name" value="LuxR_C_like"/>
    <property type="match status" value="1"/>
</dbReference>
<evidence type="ECO:0000313" key="4">
    <source>
        <dbReference type="Proteomes" id="UP000252669"/>
    </source>
</evidence>
<dbReference type="PANTHER" id="PTHR43214">
    <property type="entry name" value="TWO-COMPONENT RESPONSE REGULATOR"/>
    <property type="match status" value="1"/>
</dbReference>
<dbReference type="InterPro" id="IPR039420">
    <property type="entry name" value="WalR-like"/>
</dbReference>
<dbReference type="PANTHER" id="PTHR43214:SF43">
    <property type="entry name" value="TWO-COMPONENT RESPONSE REGULATOR"/>
    <property type="match status" value="1"/>
</dbReference>
<gene>
    <name evidence="3" type="ORF">CRU91_07725</name>
</gene>
<dbReference type="RefSeq" id="WP_113894655.1">
    <property type="nucleotide sequence ID" value="NZ_JANJGA010000012.1"/>
</dbReference>
<dbReference type="GO" id="GO:0003677">
    <property type="term" value="F:DNA binding"/>
    <property type="evidence" value="ECO:0007669"/>
    <property type="project" value="UniProtKB-KW"/>
</dbReference>
<evidence type="ECO:0000259" key="2">
    <source>
        <dbReference type="PROSITE" id="PS50043"/>
    </source>
</evidence>
<dbReference type="PROSITE" id="PS50043">
    <property type="entry name" value="HTH_LUXR_2"/>
    <property type="match status" value="1"/>
</dbReference>
<dbReference type="PROSITE" id="PS00622">
    <property type="entry name" value="HTH_LUXR_1"/>
    <property type="match status" value="1"/>
</dbReference>
<dbReference type="Pfam" id="PF00196">
    <property type="entry name" value="GerE"/>
    <property type="match status" value="1"/>
</dbReference>
<dbReference type="AlphaFoldDB" id="A0A366MTA3"/>
<dbReference type="OrthoDB" id="5343354at2"/>
<dbReference type="SUPFAM" id="SSF46894">
    <property type="entry name" value="C-terminal effector domain of the bipartite response regulators"/>
    <property type="match status" value="1"/>
</dbReference>
<protein>
    <submittedName>
        <fullName evidence="3">Helix-turn-helix transcriptional regulator</fullName>
    </submittedName>
</protein>
<dbReference type="InterPro" id="IPR016032">
    <property type="entry name" value="Sig_transdc_resp-reg_C-effctor"/>
</dbReference>
<comment type="caution">
    <text evidence="3">The sequence shown here is derived from an EMBL/GenBank/DDBJ whole genome shotgun (WGS) entry which is preliminary data.</text>
</comment>
<dbReference type="Proteomes" id="UP000252669">
    <property type="component" value="Unassembled WGS sequence"/>
</dbReference>
<sequence>MKIKLFSSDIALITRWEKLLEDYEFSILNSEEELLYIENSIVVLSSCIKISNKIQKIKKLKSNNNKIIILEREPNILNAKRYFDLGIDGYGNSLMSSSFFKSAIESVENNYIWVLPNITQSLIRDIAQIKYSKIDDNVLNKLTISEKKVAEFLKVGYKNQEIGDELSISINTVKKHIKNIYNKLDVHDRISFTKLFI</sequence>
<keyword evidence="1" id="KW-0238">DNA-binding</keyword>
<dbReference type="InterPro" id="IPR000792">
    <property type="entry name" value="Tscrpt_reg_LuxR_C"/>
</dbReference>
<proteinExistence type="predicted"/>
<name>A0A366MTA3_9BACT</name>
<keyword evidence="4" id="KW-1185">Reference proteome</keyword>
<dbReference type="GO" id="GO:0006355">
    <property type="term" value="P:regulation of DNA-templated transcription"/>
    <property type="evidence" value="ECO:0007669"/>
    <property type="project" value="InterPro"/>
</dbReference>
<dbReference type="Gene3D" id="3.40.50.2300">
    <property type="match status" value="1"/>
</dbReference>
<feature type="domain" description="HTH luxR-type" evidence="2">
    <location>
        <begin position="135"/>
        <end position="197"/>
    </location>
</feature>
<organism evidence="3 4">
    <name type="scientific">Aliarcobacter vitoriensis</name>
    <dbReference type="NCBI Taxonomy" id="2011099"/>
    <lineage>
        <taxon>Bacteria</taxon>
        <taxon>Pseudomonadati</taxon>
        <taxon>Campylobacterota</taxon>
        <taxon>Epsilonproteobacteria</taxon>
        <taxon>Campylobacterales</taxon>
        <taxon>Arcobacteraceae</taxon>
        <taxon>Aliarcobacter</taxon>
    </lineage>
</organism>
<accession>A0A366MTA3</accession>
<evidence type="ECO:0000313" key="3">
    <source>
        <dbReference type="EMBL" id="RBQ28729.1"/>
    </source>
</evidence>
<dbReference type="SMART" id="SM00421">
    <property type="entry name" value="HTH_LUXR"/>
    <property type="match status" value="1"/>
</dbReference>
<dbReference type="PRINTS" id="PR00038">
    <property type="entry name" value="HTHLUXR"/>
</dbReference>